<dbReference type="SUPFAM" id="SSF53955">
    <property type="entry name" value="Lysozyme-like"/>
    <property type="match status" value="1"/>
</dbReference>
<protein>
    <submittedName>
        <fullName evidence="6">Serpin B6</fullName>
    </submittedName>
</protein>
<evidence type="ECO:0000259" key="5">
    <source>
        <dbReference type="SMART" id="SM00093"/>
    </source>
</evidence>
<feature type="chain" id="PRO_5040731337" evidence="4">
    <location>
        <begin position="25"/>
        <end position="611"/>
    </location>
</feature>
<comment type="caution">
    <text evidence="6">The sequence shown here is derived from an EMBL/GenBank/DDBJ whole genome shotgun (WGS) entry which is preliminary data.</text>
</comment>
<organism evidence="6 7">
    <name type="scientific">Hypsibius exemplaris</name>
    <name type="common">Freshwater tardigrade</name>
    <dbReference type="NCBI Taxonomy" id="2072580"/>
    <lineage>
        <taxon>Eukaryota</taxon>
        <taxon>Metazoa</taxon>
        <taxon>Ecdysozoa</taxon>
        <taxon>Tardigrada</taxon>
        <taxon>Eutardigrada</taxon>
        <taxon>Parachela</taxon>
        <taxon>Hypsibioidea</taxon>
        <taxon>Hypsibiidae</taxon>
        <taxon>Hypsibius</taxon>
    </lineage>
</organism>
<dbReference type="Gene3D" id="3.30.20.10">
    <property type="entry name" value="Endochitinase, domain 2"/>
    <property type="match status" value="1"/>
</dbReference>
<dbReference type="SMART" id="SM00093">
    <property type="entry name" value="SERPIN"/>
    <property type="match status" value="1"/>
</dbReference>
<dbReference type="Gene3D" id="2.30.39.10">
    <property type="entry name" value="Alpha-1-antitrypsin, domain 1"/>
    <property type="match status" value="1"/>
</dbReference>
<reference evidence="7" key="1">
    <citation type="submission" date="2017-01" db="EMBL/GenBank/DDBJ databases">
        <title>Comparative genomics of anhydrobiosis in the tardigrade Hypsibius dujardini.</title>
        <authorList>
            <person name="Yoshida Y."/>
            <person name="Koutsovoulos G."/>
            <person name="Laetsch D."/>
            <person name="Stevens L."/>
            <person name="Kumar S."/>
            <person name="Horikawa D."/>
            <person name="Ishino K."/>
            <person name="Komine S."/>
            <person name="Tomita M."/>
            <person name="Blaxter M."/>
            <person name="Arakawa K."/>
        </authorList>
    </citation>
    <scope>NUCLEOTIDE SEQUENCE [LARGE SCALE GENOMIC DNA]</scope>
    <source>
        <strain evidence="7">Z151</strain>
    </source>
</reference>
<dbReference type="EMBL" id="MTYJ01000344">
    <property type="protein sequence ID" value="OWA53763.1"/>
    <property type="molecule type" value="Genomic_DNA"/>
</dbReference>
<comment type="similarity">
    <text evidence="1 2">Belongs to the serpin family.</text>
</comment>
<dbReference type="InterPro" id="IPR042185">
    <property type="entry name" value="Serpin_sf_2"/>
</dbReference>
<keyword evidence="4" id="KW-0732">Signal</keyword>
<dbReference type="Gene3D" id="3.30.497.10">
    <property type="entry name" value="Antithrombin, subunit I, domain 2"/>
    <property type="match status" value="1"/>
</dbReference>
<evidence type="ECO:0000313" key="6">
    <source>
        <dbReference type="EMBL" id="OWA53763.1"/>
    </source>
</evidence>
<dbReference type="InterPro" id="IPR023796">
    <property type="entry name" value="Serpin_dom"/>
</dbReference>
<accession>A0A9X6RMW3</accession>
<proteinExistence type="inferred from homology"/>
<gene>
    <name evidence="6" type="ORF">BV898_18185</name>
</gene>
<feature type="signal peptide" evidence="4">
    <location>
        <begin position="1"/>
        <end position="24"/>
    </location>
</feature>
<dbReference type="PANTHER" id="PTHR11461">
    <property type="entry name" value="SERINE PROTEASE INHIBITOR, SERPIN"/>
    <property type="match status" value="1"/>
</dbReference>
<dbReference type="CDD" id="cd19590">
    <property type="entry name" value="serpin_thermopin-like"/>
    <property type="match status" value="1"/>
</dbReference>
<evidence type="ECO:0000256" key="3">
    <source>
        <dbReference type="SAM" id="MobiDB-lite"/>
    </source>
</evidence>
<dbReference type="InterPro" id="IPR000215">
    <property type="entry name" value="Serpin_fam"/>
</dbReference>
<keyword evidence="7" id="KW-1185">Reference proteome</keyword>
<evidence type="ECO:0000313" key="7">
    <source>
        <dbReference type="Proteomes" id="UP000192578"/>
    </source>
</evidence>
<dbReference type="Pfam" id="PF00079">
    <property type="entry name" value="Serpin"/>
    <property type="match status" value="1"/>
</dbReference>
<dbReference type="InterPro" id="IPR023346">
    <property type="entry name" value="Lysozyme-like_dom_sf"/>
</dbReference>
<dbReference type="Proteomes" id="UP000192578">
    <property type="component" value="Unassembled WGS sequence"/>
</dbReference>
<sequence>METVTMISAGLALLLCANFPFSFSGSTARKLTDRDLDYGEDTLRTVTTMTPSPARYTRHRLGPVFTTRVSSAWQFEEVVRCAVGQQLCGNTTCFSPQQSTCLIGGIVCPKGNRASLGATLNERQNERTNERSTSPRRARPSSMYGVQSFAVDLYKQMKRQRTPHTNLVISPFSAEAALTLAWNCAGDNSTTKTELSHVLGGASASVIEFSRKVSLVTAGNSQAMYTLQTANGLFFDESYDLDYARRSGLAQEFVAHIDSLDFHGSAEMSRRKINSFVATQTNQKIRELFRAGSISQETRLVLVNALYFKADWEKPFDGQATKPHPFTLLSGQTKPVPLMYTEASVSYGVILELRNAQVVELPYKDEAVNMYVVLPAQQSSLSEVEDSLTADSLNMALVRMKKQDVHVFLPKFKVSGGSDLVQALKAMGINNAFSSRADFSKISSKQGLQITQVFQQVVLEVDEMGSEGAAATGVQLSLPSARPDPTPVFKATRPFLYFIRHNQTPTVSCPSANSPCFLANVIHETSGLKYLEELEGPKHCANGKYREVWGARPERYHMHKCYHGRGPIQLIHPQNYHDASLTIFGNAATLIDHPEWVLTDKQTNWDTAAWY</sequence>
<dbReference type="SUPFAM" id="SSF56574">
    <property type="entry name" value="Serpins"/>
    <property type="match status" value="1"/>
</dbReference>
<evidence type="ECO:0000256" key="1">
    <source>
        <dbReference type="ARBA" id="ARBA00009500"/>
    </source>
</evidence>
<feature type="domain" description="Serpin" evidence="5">
    <location>
        <begin position="151"/>
        <end position="510"/>
    </location>
</feature>
<evidence type="ECO:0000256" key="4">
    <source>
        <dbReference type="SAM" id="SignalP"/>
    </source>
</evidence>
<dbReference type="GO" id="GO:0004867">
    <property type="term" value="F:serine-type endopeptidase inhibitor activity"/>
    <property type="evidence" value="ECO:0007669"/>
    <property type="project" value="InterPro"/>
</dbReference>
<dbReference type="GO" id="GO:0005615">
    <property type="term" value="C:extracellular space"/>
    <property type="evidence" value="ECO:0007669"/>
    <property type="project" value="InterPro"/>
</dbReference>
<dbReference type="AlphaFoldDB" id="A0A9X6RMW3"/>
<name>A0A9X6RMW3_HYPEX</name>
<evidence type="ECO:0000256" key="2">
    <source>
        <dbReference type="RuleBase" id="RU000411"/>
    </source>
</evidence>
<dbReference type="InterPro" id="IPR042178">
    <property type="entry name" value="Serpin_sf_1"/>
</dbReference>
<dbReference type="PANTHER" id="PTHR11461:SF211">
    <property type="entry name" value="GH10112P-RELATED"/>
    <property type="match status" value="1"/>
</dbReference>
<dbReference type="OrthoDB" id="671595at2759"/>
<dbReference type="InterPro" id="IPR036186">
    <property type="entry name" value="Serpin_sf"/>
</dbReference>
<feature type="region of interest" description="Disordered" evidence="3">
    <location>
        <begin position="118"/>
        <end position="141"/>
    </location>
</feature>